<proteinExistence type="predicted"/>
<reference evidence="1" key="1">
    <citation type="submission" date="2018-05" db="EMBL/GenBank/DDBJ databases">
        <authorList>
            <person name="Lanie J.A."/>
            <person name="Ng W.-L."/>
            <person name="Kazmierczak K.M."/>
            <person name="Andrzejewski T.M."/>
            <person name="Davidsen T.M."/>
            <person name="Wayne K.J."/>
            <person name="Tettelin H."/>
            <person name="Glass J.I."/>
            <person name="Rusch D."/>
            <person name="Podicherti R."/>
            <person name="Tsui H.-C.T."/>
            <person name="Winkler M.E."/>
        </authorList>
    </citation>
    <scope>NUCLEOTIDE SEQUENCE</scope>
</reference>
<feature type="non-terminal residue" evidence="1">
    <location>
        <position position="1"/>
    </location>
</feature>
<evidence type="ECO:0000313" key="1">
    <source>
        <dbReference type="EMBL" id="SVE52392.1"/>
    </source>
</evidence>
<name>A0A383E6D8_9ZZZZ</name>
<sequence length="22" mass="2343">TLSLLSSTRVLSSAGFNLFSEL</sequence>
<dbReference type="AlphaFoldDB" id="A0A383E6D8"/>
<protein>
    <submittedName>
        <fullName evidence="1">Uncharacterized protein</fullName>
    </submittedName>
</protein>
<gene>
    <name evidence="1" type="ORF">METZ01_LOCUS505246</name>
</gene>
<accession>A0A383E6D8</accession>
<feature type="non-terminal residue" evidence="1">
    <location>
        <position position="22"/>
    </location>
</feature>
<organism evidence="1">
    <name type="scientific">marine metagenome</name>
    <dbReference type="NCBI Taxonomy" id="408172"/>
    <lineage>
        <taxon>unclassified sequences</taxon>
        <taxon>metagenomes</taxon>
        <taxon>ecological metagenomes</taxon>
    </lineage>
</organism>
<dbReference type="EMBL" id="UINC01223268">
    <property type="protein sequence ID" value="SVE52392.1"/>
    <property type="molecule type" value="Genomic_DNA"/>
</dbReference>